<dbReference type="RefSeq" id="WP_191187624.1">
    <property type="nucleotide sequence ID" value="NZ_JACWMY010000002.1"/>
</dbReference>
<accession>A0ABR7WKV0</accession>
<evidence type="ECO:0000313" key="2">
    <source>
        <dbReference type="EMBL" id="MBD1362950.1"/>
    </source>
</evidence>
<evidence type="ECO:0000256" key="1">
    <source>
        <dbReference type="SAM" id="Phobius"/>
    </source>
</evidence>
<feature type="transmembrane region" description="Helical" evidence="1">
    <location>
        <begin position="97"/>
        <end position="118"/>
    </location>
</feature>
<comment type="caution">
    <text evidence="2">The sequence shown here is derived from an EMBL/GenBank/DDBJ whole genome shotgun (WGS) entry which is preliminary data.</text>
</comment>
<proteinExistence type="predicted"/>
<gene>
    <name evidence="2" type="ORF">IDJ77_03930</name>
</gene>
<evidence type="ECO:0000313" key="3">
    <source>
        <dbReference type="Proteomes" id="UP000606600"/>
    </source>
</evidence>
<feature type="transmembrane region" description="Helical" evidence="1">
    <location>
        <begin position="26"/>
        <end position="44"/>
    </location>
</feature>
<organism evidence="2 3">
    <name type="scientific">Mucilaginibacter pankratovii</name>
    <dbReference type="NCBI Taxonomy" id="2772110"/>
    <lineage>
        <taxon>Bacteria</taxon>
        <taxon>Pseudomonadati</taxon>
        <taxon>Bacteroidota</taxon>
        <taxon>Sphingobacteriia</taxon>
        <taxon>Sphingobacteriales</taxon>
        <taxon>Sphingobacteriaceae</taxon>
        <taxon>Mucilaginibacter</taxon>
    </lineage>
</organism>
<keyword evidence="1" id="KW-0812">Transmembrane</keyword>
<name>A0ABR7WKV0_9SPHI</name>
<feature type="transmembrane region" description="Helical" evidence="1">
    <location>
        <begin position="56"/>
        <end position="85"/>
    </location>
</feature>
<keyword evidence="1" id="KW-0472">Membrane</keyword>
<keyword evidence="3" id="KW-1185">Reference proteome</keyword>
<dbReference type="Proteomes" id="UP000606600">
    <property type="component" value="Unassembled WGS sequence"/>
</dbReference>
<dbReference type="EMBL" id="JACWMY010000002">
    <property type="protein sequence ID" value="MBD1362950.1"/>
    <property type="molecule type" value="Genomic_DNA"/>
</dbReference>
<reference evidence="2 3" key="1">
    <citation type="submission" date="2020-09" db="EMBL/GenBank/DDBJ databases">
        <title>Novel species of Mucilaginibacter isolated from a glacier on the Tibetan Plateau.</title>
        <authorList>
            <person name="Liu Q."/>
            <person name="Xin Y.-H."/>
        </authorList>
    </citation>
    <scope>NUCLEOTIDE SEQUENCE [LARGE SCALE GENOMIC DNA]</scope>
    <source>
        <strain evidence="2 3">ZT4R22</strain>
    </source>
</reference>
<sequence length="255" mass="29440">MNYFMGTAPEHKHDITFDLSRVNKNLLFSFADLNIISYMAYTLTTKWGSFKYQKPIALVIASMLFLSGVSLLNGNIPVLILYYFFGSQGDCFCNSPWYITAFGFLVVLLSLFIFYLLIINWRKEVYLKLFYEVQLAVNAFFTGLTMRLNTVDTQVLEQHHTEAHAAYLQALKFVYENATLLDDETDKDCTKLLHAIGLKIIDFKTHIKGIESNSPGKLNYDPHQANSGLAAEMEHIRDLYKKIKSDLRRKNRYKL</sequence>
<keyword evidence="1" id="KW-1133">Transmembrane helix</keyword>
<protein>
    <submittedName>
        <fullName evidence="2">Uncharacterized protein</fullName>
    </submittedName>
</protein>